<dbReference type="Proteomes" id="UP000290288">
    <property type="component" value="Unassembled WGS sequence"/>
</dbReference>
<evidence type="ECO:0000259" key="2">
    <source>
        <dbReference type="Pfam" id="PF22893"/>
    </source>
</evidence>
<proteinExistence type="predicted"/>
<name>A0A4Q2D6C7_9AGAR</name>
<accession>A0A4Q2D6C7</accession>
<dbReference type="STRING" id="2316362.A0A4Q2D6C7"/>
<feature type="compositionally biased region" description="Polar residues" evidence="1">
    <location>
        <begin position="54"/>
        <end position="77"/>
    </location>
</feature>
<evidence type="ECO:0000256" key="1">
    <source>
        <dbReference type="SAM" id="MobiDB-lite"/>
    </source>
</evidence>
<organism evidence="3 4">
    <name type="scientific">Candolleomyces aberdarensis</name>
    <dbReference type="NCBI Taxonomy" id="2316362"/>
    <lineage>
        <taxon>Eukaryota</taxon>
        <taxon>Fungi</taxon>
        <taxon>Dikarya</taxon>
        <taxon>Basidiomycota</taxon>
        <taxon>Agaricomycotina</taxon>
        <taxon>Agaricomycetes</taxon>
        <taxon>Agaricomycetidae</taxon>
        <taxon>Agaricales</taxon>
        <taxon>Agaricineae</taxon>
        <taxon>Psathyrellaceae</taxon>
        <taxon>Candolleomyces</taxon>
    </lineage>
</organism>
<comment type="caution">
    <text evidence="3">The sequence shown here is derived from an EMBL/GenBank/DDBJ whole genome shotgun (WGS) entry which is preliminary data.</text>
</comment>
<dbReference type="OrthoDB" id="3271094at2759"/>
<dbReference type="Pfam" id="PF22893">
    <property type="entry name" value="ULD_2"/>
    <property type="match status" value="1"/>
</dbReference>
<dbReference type="EMBL" id="SDEE01000613">
    <property type="protein sequence ID" value="RXW15000.1"/>
    <property type="molecule type" value="Genomic_DNA"/>
</dbReference>
<gene>
    <name evidence="3" type="ORF">EST38_g10857</name>
</gene>
<keyword evidence="4" id="KW-1185">Reference proteome</keyword>
<evidence type="ECO:0000313" key="3">
    <source>
        <dbReference type="EMBL" id="RXW15000.1"/>
    </source>
</evidence>
<evidence type="ECO:0000313" key="4">
    <source>
        <dbReference type="Proteomes" id="UP000290288"/>
    </source>
</evidence>
<protein>
    <recommendedName>
        <fullName evidence="2">Ubiquitin-like domain-containing protein</fullName>
    </recommendedName>
</protein>
<dbReference type="AlphaFoldDB" id="A0A4Q2D6C7"/>
<feature type="domain" description="Ubiquitin-like" evidence="2">
    <location>
        <begin position="187"/>
        <end position="267"/>
    </location>
</feature>
<sequence length="309" mass="33759">MGNILSTIRDIAIICSIGYILYNARATPPTDAPRGNSSAAPPAGGDHGLDENRSTGSPTNDEQIVEKNSSTTGVTDTDNADILDSNPSASRRSPIGEKEILSDNGPMPLPRKESMGAIGQELALQLFCGSSNFSVDGVTVNAIEGGMNIHANDLAELKSVVAEAGKVMRQLQLIRNSLPETVGHSSANAMVITDALGRTVTFPWEIVSSYEDFHETMITYFREKVGERRIKDRHYSIVRLHNGTVVNVDNWDDIRESGEQLVMSMLIDVVWVKEAEEACPKCGGTKLGTYKDQGWLVWYVANPQILWYC</sequence>
<reference evidence="3 4" key="1">
    <citation type="submission" date="2019-01" db="EMBL/GenBank/DDBJ databases">
        <title>Draft genome sequence of Psathyrella aberdarensis IHI B618.</title>
        <authorList>
            <person name="Buettner E."/>
            <person name="Kellner H."/>
        </authorList>
    </citation>
    <scope>NUCLEOTIDE SEQUENCE [LARGE SCALE GENOMIC DNA]</scope>
    <source>
        <strain evidence="3 4">IHI B618</strain>
    </source>
</reference>
<feature type="region of interest" description="Disordered" evidence="1">
    <location>
        <begin position="29"/>
        <end position="113"/>
    </location>
</feature>
<dbReference type="InterPro" id="IPR054464">
    <property type="entry name" value="ULD_fung"/>
</dbReference>